<dbReference type="GO" id="GO:0005829">
    <property type="term" value="C:cytosol"/>
    <property type="evidence" value="ECO:0007669"/>
    <property type="project" value="TreeGrafter"/>
</dbReference>
<organism evidence="2">
    <name type="scientific">marine metagenome</name>
    <dbReference type="NCBI Taxonomy" id="408172"/>
    <lineage>
        <taxon>unclassified sequences</taxon>
        <taxon>metagenomes</taxon>
        <taxon>ecological metagenomes</taxon>
    </lineage>
</organism>
<dbReference type="Pfam" id="PF01042">
    <property type="entry name" value="Ribonuc_L-PSP"/>
    <property type="match status" value="1"/>
</dbReference>
<evidence type="ECO:0000313" key="2">
    <source>
        <dbReference type="EMBL" id="SVB05911.1"/>
    </source>
</evidence>
<reference evidence="2" key="1">
    <citation type="submission" date="2018-05" db="EMBL/GenBank/DDBJ databases">
        <authorList>
            <person name="Lanie J.A."/>
            <person name="Ng W.-L."/>
            <person name="Kazmierczak K.M."/>
            <person name="Andrzejewski T.M."/>
            <person name="Davidsen T.M."/>
            <person name="Wayne K.J."/>
            <person name="Tettelin H."/>
            <person name="Glass J.I."/>
            <person name="Rusch D."/>
            <person name="Podicherti R."/>
            <person name="Tsui H.-C.T."/>
            <person name="Winkler M.E."/>
        </authorList>
    </citation>
    <scope>NUCLEOTIDE SEQUENCE</scope>
</reference>
<sequence>VRQAIALITTLVFSACTDGGGNREVISTLDAPAAIGPYSQGIRVGNTLYLAGQIALDPVTGKLVAGDIESQTHRVLKNLGAVLKAAGFHYSDVVQVQAFLADLNDYKAMNDIYATYFNESKPARAVVEAARIPRDALVEIMMVAVKP</sequence>
<proteinExistence type="inferred from homology"/>
<dbReference type="PANTHER" id="PTHR11803">
    <property type="entry name" value="2-IMINOBUTANOATE/2-IMINOPROPANOATE DEAMINASE RIDA"/>
    <property type="match status" value="1"/>
</dbReference>
<dbReference type="EMBL" id="UINC01027149">
    <property type="protein sequence ID" value="SVB05911.1"/>
    <property type="molecule type" value="Genomic_DNA"/>
</dbReference>
<dbReference type="CDD" id="cd00448">
    <property type="entry name" value="YjgF_YER057c_UK114_family"/>
    <property type="match status" value="1"/>
</dbReference>
<accession>A0A382AX61</accession>
<feature type="non-terminal residue" evidence="2">
    <location>
        <position position="1"/>
    </location>
</feature>
<dbReference type="InterPro" id="IPR006056">
    <property type="entry name" value="RidA"/>
</dbReference>
<comment type="similarity">
    <text evidence="1">Belongs to the RutC family.</text>
</comment>
<evidence type="ECO:0000256" key="1">
    <source>
        <dbReference type="ARBA" id="ARBA00010552"/>
    </source>
</evidence>
<dbReference type="InterPro" id="IPR006175">
    <property type="entry name" value="YjgF/YER057c/UK114"/>
</dbReference>
<dbReference type="PANTHER" id="PTHR11803:SF58">
    <property type="entry name" value="PROTEIN HMF1-RELATED"/>
    <property type="match status" value="1"/>
</dbReference>
<dbReference type="SUPFAM" id="SSF55298">
    <property type="entry name" value="YjgF-like"/>
    <property type="match status" value="1"/>
</dbReference>
<dbReference type="AlphaFoldDB" id="A0A382AX61"/>
<protein>
    <submittedName>
        <fullName evidence="2">Uncharacterized protein</fullName>
    </submittedName>
</protein>
<dbReference type="GO" id="GO:0019239">
    <property type="term" value="F:deaminase activity"/>
    <property type="evidence" value="ECO:0007669"/>
    <property type="project" value="TreeGrafter"/>
</dbReference>
<dbReference type="Gene3D" id="3.30.1330.40">
    <property type="entry name" value="RutC-like"/>
    <property type="match status" value="1"/>
</dbReference>
<dbReference type="InterPro" id="IPR035959">
    <property type="entry name" value="RutC-like_sf"/>
</dbReference>
<dbReference type="NCBIfam" id="TIGR00004">
    <property type="entry name" value="Rid family detoxifying hydrolase"/>
    <property type="match status" value="1"/>
</dbReference>
<gene>
    <name evidence="2" type="ORF">METZ01_LOCUS158765</name>
</gene>
<dbReference type="FunFam" id="3.30.1330.40:FF:000001">
    <property type="entry name" value="L-PSP family endoribonuclease"/>
    <property type="match status" value="1"/>
</dbReference>
<name>A0A382AX61_9ZZZZ</name>